<keyword evidence="2" id="KW-1185">Reference proteome</keyword>
<proteinExistence type="predicted"/>
<dbReference type="AlphaFoldDB" id="A0AAU9LFF2"/>
<dbReference type="EMBL" id="CAKMRJ010000001">
    <property type="protein sequence ID" value="CAH1413185.1"/>
    <property type="molecule type" value="Genomic_DNA"/>
</dbReference>
<name>A0AAU9LFF2_9ASTR</name>
<protein>
    <submittedName>
        <fullName evidence="1">Uncharacterized protein</fullName>
    </submittedName>
</protein>
<reference evidence="1 2" key="1">
    <citation type="submission" date="2022-01" db="EMBL/GenBank/DDBJ databases">
        <authorList>
            <person name="Xiong W."/>
            <person name="Schranz E."/>
        </authorList>
    </citation>
    <scope>NUCLEOTIDE SEQUENCE [LARGE SCALE GENOMIC DNA]</scope>
</reference>
<dbReference type="Proteomes" id="UP001157418">
    <property type="component" value="Unassembled WGS sequence"/>
</dbReference>
<sequence length="100" mass="11618">MIQESHLPSPTFSFCRRWIQSQRRPPSISDTIQHPPSFLLTATAPPNSACAVNNHWSTSFTHVIVENRFDIQFVLTEHMIEGFRLYLHLSRFLLCSFTTK</sequence>
<comment type="caution">
    <text evidence="1">The sequence shown here is derived from an EMBL/GenBank/DDBJ whole genome shotgun (WGS) entry which is preliminary data.</text>
</comment>
<evidence type="ECO:0000313" key="1">
    <source>
        <dbReference type="EMBL" id="CAH1413185.1"/>
    </source>
</evidence>
<evidence type="ECO:0000313" key="2">
    <source>
        <dbReference type="Proteomes" id="UP001157418"/>
    </source>
</evidence>
<accession>A0AAU9LFF2</accession>
<organism evidence="1 2">
    <name type="scientific">Lactuca virosa</name>
    <dbReference type="NCBI Taxonomy" id="75947"/>
    <lineage>
        <taxon>Eukaryota</taxon>
        <taxon>Viridiplantae</taxon>
        <taxon>Streptophyta</taxon>
        <taxon>Embryophyta</taxon>
        <taxon>Tracheophyta</taxon>
        <taxon>Spermatophyta</taxon>
        <taxon>Magnoliopsida</taxon>
        <taxon>eudicotyledons</taxon>
        <taxon>Gunneridae</taxon>
        <taxon>Pentapetalae</taxon>
        <taxon>asterids</taxon>
        <taxon>campanulids</taxon>
        <taxon>Asterales</taxon>
        <taxon>Asteraceae</taxon>
        <taxon>Cichorioideae</taxon>
        <taxon>Cichorieae</taxon>
        <taxon>Lactucinae</taxon>
        <taxon>Lactuca</taxon>
    </lineage>
</organism>
<gene>
    <name evidence="1" type="ORF">LVIROSA_LOCUS1157</name>
</gene>